<feature type="repeat" description="PPR" evidence="2">
    <location>
        <begin position="11"/>
        <end position="41"/>
    </location>
</feature>
<feature type="repeat" description="PPR" evidence="2">
    <location>
        <begin position="226"/>
        <end position="256"/>
    </location>
</feature>
<dbReference type="Pfam" id="PF20431">
    <property type="entry name" value="E_motif"/>
    <property type="match status" value="1"/>
</dbReference>
<organism evidence="3 4">
    <name type="scientific">Coptis chinensis</name>
    <dbReference type="NCBI Taxonomy" id="261450"/>
    <lineage>
        <taxon>Eukaryota</taxon>
        <taxon>Viridiplantae</taxon>
        <taxon>Streptophyta</taxon>
        <taxon>Embryophyta</taxon>
        <taxon>Tracheophyta</taxon>
        <taxon>Spermatophyta</taxon>
        <taxon>Magnoliopsida</taxon>
        <taxon>Ranunculales</taxon>
        <taxon>Ranunculaceae</taxon>
        <taxon>Coptidoideae</taxon>
        <taxon>Coptis</taxon>
    </lineage>
</organism>
<evidence type="ECO:0000256" key="2">
    <source>
        <dbReference type="PROSITE-ProRule" id="PRU00708"/>
    </source>
</evidence>
<dbReference type="Proteomes" id="UP000631114">
    <property type="component" value="Unassembled WGS sequence"/>
</dbReference>
<sequence length="446" mass="49859">IIFEEELHGRSLVSWNSLLTGYSQNGCDLEAVFLFQRMLRDVNPDSITIANVIPACARLADLQMIQLVHSIIIKKDLFVDMLRFQVFPDAITMLMLFQSCGELGSVKQGTIIHGYCCSKGFDSHLTVGNAMMDMYIRCGCMKSSLLLFKSMSCKNIVTWNTMLSGYVKSGHSAMVLDLFHHLQCENQHRPDPVTMISVIQVYASNSAKYGAPMMHGLTLKLGHNSEINVCNSLIDAYAKNGLIDIAWSMFEQMGRSKDTSSWNVMLAGFGMNGHGEKSCSLFSMMEEEGYEPNSITFISLLSSCSHSGLIDEGCEYFKLMVTKYNVEPCLEHWTCIIDMFGRVGRLEEAYCLMKSGLPERDDIGNLSDCAAIWGALLSACRVHVNVELGELASQQLSRLAPHNSGYYTLLSNLYASGRRWEEAETMRRVFEDGKLIKEPGFSMAKL</sequence>
<dbReference type="PANTHER" id="PTHR47926:SF386">
    <property type="entry name" value="PENTATRICOPEPTIDE REPEAT-CONTAINING PROTEIN"/>
    <property type="match status" value="1"/>
</dbReference>
<evidence type="ECO:0000313" key="3">
    <source>
        <dbReference type="EMBL" id="KAF9606597.1"/>
    </source>
</evidence>
<dbReference type="EMBL" id="JADFTS010000005">
    <property type="protein sequence ID" value="KAF9606597.1"/>
    <property type="molecule type" value="Genomic_DNA"/>
</dbReference>
<evidence type="ECO:0000256" key="1">
    <source>
        <dbReference type="ARBA" id="ARBA00022737"/>
    </source>
</evidence>
<feature type="repeat" description="PPR" evidence="2">
    <location>
        <begin position="155"/>
        <end position="190"/>
    </location>
</feature>
<dbReference type="InterPro" id="IPR002885">
    <property type="entry name" value="PPR_rpt"/>
</dbReference>
<dbReference type="Gene3D" id="1.25.40.10">
    <property type="entry name" value="Tetratricopeptide repeat domain"/>
    <property type="match status" value="3"/>
</dbReference>
<dbReference type="Pfam" id="PF01535">
    <property type="entry name" value="PPR"/>
    <property type="match status" value="3"/>
</dbReference>
<comment type="caution">
    <text evidence="3">The sequence shown here is derived from an EMBL/GenBank/DDBJ whole genome shotgun (WGS) entry which is preliminary data.</text>
</comment>
<keyword evidence="1" id="KW-0677">Repeat</keyword>
<accession>A0A835HYQ5</accession>
<dbReference type="GO" id="GO:0003723">
    <property type="term" value="F:RNA binding"/>
    <property type="evidence" value="ECO:0007669"/>
    <property type="project" value="InterPro"/>
</dbReference>
<dbReference type="FunFam" id="1.25.40.10:FF:000090">
    <property type="entry name" value="Pentatricopeptide repeat-containing protein, chloroplastic"/>
    <property type="match status" value="1"/>
</dbReference>
<keyword evidence="4" id="KW-1185">Reference proteome</keyword>
<evidence type="ECO:0000313" key="4">
    <source>
        <dbReference type="Proteomes" id="UP000631114"/>
    </source>
</evidence>
<dbReference type="InterPro" id="IPR011990">
    <property type="entry name" value="TPR-like_helical_dom_sf"/>
</dbReference>
<dbReference type="AlphaFoldDB" id="A0A835HYQ5"/>
<dbReference type="Pfam" id="PF13041">
    <property type="entry name" value="PPR_2"/>
    <property type="match status" value="2"/>
</dbReference>
<dbReference type="NCBIfam" id="TIGR00756">
    <property type="entry name" value="PPR"/>
    <property type="match status" value="5"/>
</dbReference>
<proteinExistence type="predicted"/>
<dbReference type="InterPro" id="IPR046960">
    <property type="entry name" value="PPR_At4g14850-like_plant"/>
</dbReference>
<feature type="repeat" description="PPR" evidence="2">
    <location>
        <begin position="258"/>
        <end position="292"/>
    </location>
</feature>
<dbReference type="PROSITE" id="PS51375">
    <property type="entry name" value="PPR"/>
    <property type="match status" value="4"/>
</dbReference>
<protein>
    <recommendedName>
        <fullName evidence="5">Pentatricopeptide repeat-containing protein</fullName>
    </recommendedName>
</protein>
<dbReference type="PANTHER" id="PTHR47926">
    <property type="entry name" value="PENTATRICOPEPTIDE REPEAT-CONTAINING PROTEIN"/>
    <property type="match status" value="1"/>
</dbReference>
<name>A0A835HYQ5_9MAGN</name>
<dbReference type="OrthoDB" id="308440at2759"/>
<reference evidence="3 4" key="1">
    <citation type="submission" date="2020-10" db="EMBL/GenBank/DDBJ databases">
        <title>The Coptis chinensis genome and diversification of protoberbering-type alkaloids.</title>
        <authorList>
            <person name="Wang B."/>
            <person name="Shu S."/>
            <person name="Song C."/>
            <person name="Liu Y."/>
        </authorList>
    </citation>
    <scope>NUCLEOTIDE SEQUENCE [LARGE SCALE GENOMIC DNA]</scope>
    <source>
        <strain evidence="3">HL-2020</strain>
        <tissue evidence="3">Leaf</tissue>
    </source>
</reference>
<feature type="non-terminal residue" evidence="3">
    <location>
        <position position="446"/>
    </location>
</feature>
<dbReference type="GO" id="GO:0009451">
    <property type="term" value="P:RNA modification"/>
    <property type="evidence" value="ECO:0007669"/>
    <property type="project" value="InterPro"/>
</dbReference>
<dbReference type="InterPro" id="IPR046848">
    <property type="entry name" value="E_motif"/>
</dbReference>
<gene>
    <name evidence="3" type="ORF">IFM89_026918</name>
</gene>
<evidence type="ECO:0008006" key="5">
    <source>
        <dbReference type="Google" id="ProtNLM"/>
    </source>
</evidence>